<keyword evidence="1" id="KW-1133">Transmembrane helix</keyword>
<dbReference type="OrthoDB" id="1439867at2"/>
<dbReference type="KEGG" id="ddo:I597_0657"/>
<dbReference type="AlphaFoldDB" id="A0A0A2GUQ0"/>
<sequence length="308" mass="35189">MLTRFFGTSKPLAVVLVFIYMTLGFFYSNREQFVTPFNWQEVIRLVGMWLLFISTMFILNFVAQKNDLTKRSTYGVLLFAAFSLSLPVALRDGAILLAGFFILIALRRIISFKSELYMERKIFDATLWILLAALAFYFSWLYLIAIYLGLLLYNISNPRYLLIPFIAFISFTVIYYSFLLLQAGAPGDVTIVFESVSFDFGAYNKVKILIPIAFFIALMLWTVWKYLGEQRNASSGAKSRYSVILGLLAVGLLVIALSANKTGAEWYLIIPVMTIIVSNFLEHTESQVFKESLLWLIVLLPVFINYIA</sequence>
<organism evidence="2 3">
    <name type="scientific">Dokdonia donghaensis DSW-1</name>
    <dbReference type="NCBI Taxonomy" id="1300343"/>
    <lineage>
        <taxon>Bacteria</taxon>
        <taxon>Pseudomonadati</taxon>
        <taxon>Bacteroidota</taxon>
        <taxon>Flavobacteriia</taxon>
        <taxon>Flavobacteriales</taxon>
        <taxon>Flavobacteriaceae</taxon>
        <taxon>Dokdonia</taxon>
    </lineage>
</organism>
<evidence type="ECO:0000256" key="1">
    <source>
        <dbReference type="SAM" id="Phobius"/>
    </source>
</evidence>
<evidence type="ECO:0000313" key="3">
    <source>
        <dbReference type="Proteomes" id="UP000030140"/>
    </source>
</evidence>
<feature type="transmembrane region" description="Helical" evidence="1">
    <location>
        <begin position="208"/>
        <end position="227"/>
    </location>
</feature>
<feature type="transmembrane region" description="Helical" evidence="1">
    <location>
        <begin position="264"/>
        <end position="281"/>
    </location>
</feature>
<feature type="transmembrane region" description="Helical" evidence="1">
    <location>
        <begin position="75"/>
        <end position="106"/>
    </location>
</feature>
<dbReference type="RefSeq" id="WP_035326275.1">
    <property type="nucleotide sequence ID" value="NZ_CP015125.1"/>
</dbReference>
<protein>
    <recommendedName>
        <fullName evidence="4">Beta-carotene 15,15'-monooxygenase</fullName>
    </recommendedName>
</protein>
<dbReference type="PATRIC" id="fig|1300343.5.peg.667"/>
<dbReference type="EMBL" id="JSAQ01000001">
    <property type="protein sequence ID" value="KGO06952.1"/>
    <property type="molecule type" value="Genomic_DNA"/>
</dbReference>
<feature type="transmembrane region" description="Helical" evidence="1">
    <location>
        <begin position="160"/>
        <end position="178"/>
    </location>
</feature>
<name>A0A0A2GUQ0_9FLAO</name>
<feature type="transmembrane region" description="Helical" evidence="1">
    <location>
        <begin position="42"/>
        <end position="63"/>
    </location>
</feature>
<dbReference type="Proteomes" id="UP000030140">
    <property type="component" value="Unassembled WGS sequence"/>
</dbReference>
<keyword evidence="1" id="KW-0812">Transmembrane</keyword>
<evidence type="ECO:0008006" key="4">
    <source>
        <dbReference type="Google" id="ProtNLM"/>
    </source>
</evidence>
<gene>
    <name evidence="2" type="ORF">NV36_08935</name>
</gene>
<feature type="transmembrane region" description="Helical" evidence="1">
    <location>
        <begin position="12"/>
        <end position="30"/>
    </location>
</feature>
<keyword evidence="3" id="KW-1185">Reference proteome</keyword>
<feature type="transmembrane region" description="Helical" evidence="1">
    <location>
        <begin position="239"/>
        <end position="258"/>
    </location>
</feature>
<feature type="transmembrane region" description="Helical" evidence="1">
    <location>
        <begin position="126"/>
        <end position="153"/>
    </location>
</feature>
<proteinExistence type="predicted"/>
<evidence type="ECO:0000313" key="2">
    <source>
        <dbReference type="EMBL" id="KGO06952.1"/>
    </source>
</evidence>
<keyword evidence="1" id="KW-0472">Membrane</keyword>
<feature type="transmembrane region" description="Helical" evidence="1">
    <location>
        <begin position="288"/>
        <end position="307"/>
    </location>
</feature>
<reference evidence="2 3" key="1">
    <citation type="submission" date="2014-10" db="EMBL/GenBank/DDBJ databases">
        <title>Draft genome sequence of the proteorhodopsin-containing marine bacterium Dokdonia donghaensis.</title>
        <authorList>
            <person name="Gomez-Consarnau L."/>
            <person name="Gonzalez J.M."/>
            <person name="Riedel T."/>
            <person name="Jaenicke S."/>
            <person name="Wagner-Doebler I."/>
            <person name="Fuhrman J.A."/>
        </authorList>
    </citation>
    <scope>NUCLEOTIDE SEQUENCE [LARGE SCALE GENOMIC DNA]</scope>
    <source>
        <strain evidence="2 3">DSW-1</strain>
    </source>
</reference>
<accession>A0A0A2GUQ0</accession>
<comment type="caution">
    <text evidence="2">The sequence shown here is derived from an EMBL/GenBank/DDBJ whole genome shotgun (WGS) entry which is preliminary data.</text>
</comment>